<dbReference type="PANTHER" id="PTHR30273:SF2">
    <property type="entry name" value="PROTEIN FECR"/>
    <property type="match status" value="1"/>
</dbReference>
<comment type="caution">
    <text evidence="4">The sequence shown here is derived from an EMBL/GenBank/DDBJ whole genome shotgun (WGS) entry which is preliminary data.</text>
</comment>
<feature type="domain" description="Protein FecR C-terminal" evidence="3">
    <location>
        <begin position="316"/>
        <end position="384"/>
    </location>
</feature>
<dbReference type="Pfam" id="PF16344">
    <property type="entry name" value="FecR_C"/>
    <property type="match status" value="1"/>
</dbReference>
<proteinExistence type="predicted"/>
<organism evidence="4 5">
    <name type="scientific">Sphingobacterium faecale</name>
    <dbReference type="NCBI Taxonomy" id="2803775"/>
    <lineage>
        <taxon>Bacteria</taxon>
        <taxon>Pseudomonadati</taxon>
        <taxon>Bacteroidota</taxon>
        <taxon>Sphingobacteriia</taxon>
        <taxon>Sphingobacteriales</taxon>
        <taxon>Sphingobacteriaceae</taxon>
        <taxon>Sphingobacterium</taxon>
    </lineage>
</organism>
<gene>
    <name evidence="4" type="ORF">JKG61_18375</name>
</gene>
<dbReference type="InterPro" id="IPR032508">
    <property type="entry name" value="FecR_C"/>
</dbReference>
<name>A0ABS1R7P5_9SPHI</name>
<dbReference type="Proteomes" id="UP000625283">
    <property type="component" value="Unassembled WGS sequence"/>
</dbReference>
<dbReference type="Pfam" id="PF04773">
    <property type="entry name" value="FecR"/>
    <property type="match status" value="1"/>
</dbReference>
<dbReference type="PANTHER" id="PTHR30273">
    <property type="entry name" value="PERIPLASMIC SIGNAL SENSOR AND SIGMA FACTOR ACTIVATOR FECR-RELATED"/>
    <property type="match status" value="1"/>
</dbReference>
<sequence length="388" mass="44000">MERFDYILKKYLNGSCNEQEFYELWQILSENPDLINHGIEPAIQAHIEKDLSEMPNKNTVIEGIVRLNRERIEKSLTKACKKQNTRRLYSLKIVSAVAAACVIFFLMYYMFIPQTQYDQMLGTNPPITYNPATQQATLTLNDGRYIHLDSDTIPQISLKEDKLLVNGEEALQGNLTNKEVAISTPRGAYFIVNLPDGSKVHLHASSKISFSSSFQSNRAVQLSGEAYFDVVHDPSRKFTVKTEKQSVEVLGTRFNIGAYQNEPTQTTLVEGSVKISGANNKTIILKPGQQAINDDEILTMKNVDSEDYISWTKGELRFVKEPLNILLGKISRWYDIDVQMDENLVKSITFSGQLFQDTPLKDFLSSIQESSHVSFELNNKKLIVKSKP</sequence>
<dbReference type="Gene3D" id="2.60.120.1440">
    <property type="match status" value="1"/>
</dbReference>
<evidence type="ECO:0000256" key="1">
    <source>
        <dbReference type="SAM" id="Phobius"/>
    </source>
</evidence>
<evidence type="ECO:0000259" key="2">
    <source>
        <dbReference type="Pfam" id="PF04773"/>
    </source>
</evidence>
<evidence type="ECO:0000313" key="5">
    <source>
        <dbReference type="Proteomes" id="UP000625283"/>
    </source>
</evidence>
<reference evidence="4 5" key="1">
    <citation type="submission" date="2021-01" db="EMBL/GenBank/DDBJ databases">
        <title>C459-1 draft genome sequence.</title>
        <authorList>
            <person name="Zhang X.-F."/>
        </authorList>
    </citation>
    <scope>NUCLEOTIDE SEQUENCE [LARGE SCALE GENOMIC DNA]</scope>
    <source>
        <strain evidence="5">C459-1</strain>
    </source>
</reference>
<dbReference type="RefSeq" id="WP_202104422.1">
    <property type="nucleotide sequence ID" value="NZ_JAERTY010000010.1"/>
</dbReference>
<feature type="transmembrane region" description="Helical" evidence="1">
    <location>
        <begin position="91"/>
        <end position="111"/>
    </location>
</feature>
<dbReference type="InterPro" id="IPR006860">
    <property type="entry name" value="FecR"/>
</dbReference>
<keyword evidence="5" id="KW-1185">Reference proteome</keyword>
<dbReference type="InterPro" id="IPR012373">
    <property type="entry name" value="Ferrdict_sens_TM"/>
</dbReference>
<dbReference type="EMBL" id="JAERTY010000010">
    <property type="protein sequence ID" value="MBL1410732.1"/>
    <property type="molecule type" value="Genomic_DNA"/>
</dbReference>
<evidence type="ECO:0000259" key="3">
    <source>
        <dbReference type="Pfam" id="PF16344"/>
    </source>
</evidence>
<dbReference type="Gene3D" id="3.55.50.30">
    <property type="match status" value="1"/>
</dbReference>
<evidence type="ECO:0000313" key="4">
    <source>
        <dbReference type="EMBL" id="MBL1410732.1"/>
    </source>
</evidence>
<keyword evidence="1" id="KW-0472">Membrane</keyword>
<feature type="domain" description="FecR protein" evidence="2">
    <location>
        <begin position="182"/>
        <end position="274"/>
    </location>
</feature>
<protein>
    <submittedName>
        <fullName evidence="4">FecR domain-containing protein</fullName>
    </submittedName>
</protein>
<accession>A0ABS1R7P5</accession>
<keyword evidence="1" id="KW-0812">Transmembrane</keyword>
<keyword evidence="1" id="KW-1133">Transmembrane helix</keyword>